<dbReference type="PROSITE" id="PS50016">
    <property type="entry name" value="ZF_PHD_2"/>
    <property type="match status" value="1"/>
</dbReference>
<feature type="compositionally biased region" description="Polar residues" evidence="5">
    <location>
        <begin position="579"/>
        <end position="588"/>
    </location>
</feature>
<evidence type="ECO:0000256" key="5">
    <source>
        <dbReference type="SAM" id="MobiDB-lite"/>
    </source>
</evidence>
<dbReference type="SUPFAM" id="SSF57903">
    <property type="entry name" value="FYVE/PHD zinc finger"/>
    <property type="match status" value="1"/>
</dbReference>
<organism evidence="8 9">
    <name type="scientific">Morus notabilis</name>
    <dbReference type="NCBI Taxonomy" id="981085"/>
    <lineage>
        <taxon>Eukaryota</taxon>
        <taxon>Viridiplantae</taxon>
        <taxon>Streptophyta</taxon>
        <taxon>Embryophyta</taxon>
        <taxon>Tracheophyta</taxon>
        <taxon>Spermatophyta</taxon>
        <taxon>Magnoliopsida</taxon>
        <taxon>eudicotyledons</taxon>
        <taxon>Gunneridae</taxon>
        <taxon>Pentapetalae</taxon>
        <taxon>rosids</taxon>
        <taxon>fabids</taxon>
        <taxon>Rosales</taxon>
        <taxon>Moraceae</taxon>
        <taxon>Moreae</taxon>
        <taxon>Morus</taxon>
    </lineage>
</organism>
<evidence type="ECO:0000259" key="7">
    <source>
        <dbReference type="PROSITE" id="PS51038"/>
    </source>
</evidence>
<dbReference type="SMART" id="SM00439">
    <property type="entry name" value="BAH"/>
    <property type="match status" value="2"/>
</dbReference>
<feature type="domain" description="BAH" evidence="7">
    <location>
        <begin position="690"/>
        <end position="824"/>
    </location>
</feature>
<dbReference type="Gene3D" id="3.30.40.10">
    <property type="entry name" value="Zinc/RING finger domain, C3HC4 (zinc finger)"/>
    <property type="match status" value="1"/>
</dbReference>
<reference evidence="9" key="1">
    <citation type="submission" date="2013-01" db="EMBL/GenBank/DDBJ databases">
        <title>Draft Genome Sequence of a Mulberry Tree, Morus notabilis C.K. Schneid.</title>
        <authorList>
            <person name="He N."/>
            <person name="Zhao S."/>
        </authorList>
    </citation>
    <scope>NUCLEOTIDE SEQUENCE</scope>
</reference>
<evidence type="ECO:0000256" key="1">
    <source>
        <dbReference type="ARBA" id="ARBA00022723"/>
    </source>
</evidence>
<feature type="region of interest" description="Disordered" evidence="5">
    <location>
        <begin position="559"/>
        <end position="607"/>
    </location>
</feature>
<keyword evidence="1" id="KW-0479">Metal-binding</keyword>
<evidence type="ECO:0000256" key="2">
    <source>
        <dbReference type="ARBA" id="ARBA00022771"/>
    </source>
</evidence>
<dbReference type="AlphaFoldDB" id="W9RP50"/>
<sequence length="1213" mass="132822">MDSAANQDVAVAEQCEPLAEKRPAENGDSGTRPSKKPRIGNANGGGLKRVAEIVLVLSTMAKIRGGKKPTELEIELMAEARAKLVKLCEGLAPKDIVARDAIGAVIEDLGLNDKAKDQKLGFRGPRLTIAERFSQGKRKMEESRKYVAQSTPYTQPIQTSFNTAVETRGMSHTVRMIQSDKQSHPPISSGVTSASLPLGHVSTATPPSIQYQLPTNDVRPSVVSSGFPISSNLGRDSSSSILPRVERAQIKVEGGPNAPSYASQGQVSLSSNHQLVNAPTWSVQTQAATKSGAEQINPANQTSAKVEGNAQTNVSRVTPLASRDQNFRSFITQPAPGNLASMHQPLQPMNYVQPSVSNSHNEIAKMVQKLLQPKLPDHPTWIPPSRDYMNKALTCHICHLTINEVDNVLICDACEKGYHTRCAQSTNQRGIPRGEWHCARCLALSNGKPLPPKYGRVMRSNTSTKIPPSATGVQSPSEKKVGTLDSKDNQQKMTANGSSDLQSLAHTSGVALGSNNVDLEAESMGLDSKETQKNDFSSISRSVEEKPVLGICPNISMNSSEAASGSSPAGLSQSSSQLVKNSNQSTRQGEPEPPTSQGEPVKLKPLPHNHLSQTVGIKAEPSQPFHDSRVADQSGHPKSIEVASQECQEDLSMVKGPAPDTSHINESSVCTLKCDIKREEQDAPQANTVGSSATGSGVAQHSRDSIDDSHLVKWVGDEIESMYEDSKTKLRWFRLSRYYFPCDLPENAGRPCTTDSNEVFETDCCVTVTAGYIQGPCKVLPPSKFKEESERLNSSGLEPNHGLCPVFLCKWLYDEFKGSFQPSHDSHVVDQSGQPKSVEVASQECQEDISMVKEADKSHLSESSECHLKYDIKRDEQDGAQANTVGSSATGSEVVERSGGFIDGTHPVEWVGDATEADDWKAFYQSCRIGGLIYKLQDHVVYRSSSGKLLPAKLQASRHQLPGLLSMYEERKTKLKWFRLSRYYFPGDLPENVGRPCTTDCNEVFETDRRVIIMAQSVQGPCEVLPPSKYKEETERRNQSSLEPSSGLQPVFLCKWLYDEFKRDSGSQLVILGFGRSGGYDVMGVCTCKYLTRWWRFQRGQNTYRAFDDNDGRTSDGGVRWSENGMEETSMGCRSISIRRKGVRKLSNVVPIFLIGHGWPGRRPTDFFSDDSNSKNSNNSSIRPMKIKVTSQTPPFPLLQPSKIEDSSAEVTS</sequence>
<dbReference type="CDD" id="cd04370">
    <property type="entry name" value="BAH"/>
    <property type="match status" value="2"/>
</dbReference>
<feature type="domain" description="PHD-type" evidence="6">
    <location>
        <begin position="392"/>
        <end position="444"/>
    </location>
</feature>
<dbReference type="PANTHER" id="PTHR47527:SF3">
    <property type="entry name" value="RING_FYVE_PHD ZINC FINGER SUPERFAMILY PROTEIN"/>
    <property type="match status" value="1"/>
</dbReference>
<feature type="compositionally biased region" description="Low complexity" evidence="5">
    <location>
        <begin position="559"/>
        <end position="578"/>
    </location>
</feature>
<dbReference type="InterPro" id="IPR013083">
    <property type="entry name" value="Znf_RING/FYVE/PHD"/>
</dbReference>
<dbReference type="Pfam" id="PF00628">
    <property type="entry name" value="PHD"/>
    <property type="match status" value="1"/>
</dbReference>
<feature type="compositionally biased region" description="Basic and acidic residues" evidence="5">
    <location>
        <begin position="477"/>
        <end position="490"/>
    </location>
</feature>
<dbReference type="SMART" id="SM00249">
    <property type="entry name" value="PHD"/>
    <property type="match status" value="1"/>
</dbReference>
<dbReference type="InterPro" id="IPR001965">
    <property type="entry name" value="Znf_PHD"/>
</dbReference>
<dbReference type="InterPro" id="IPR056699">
    <property type="entry name" value="DUF7797"/>
</dbReference>
<dbReference type="Pfam" id="PF25073">
    <property type="entry name" value="DUF7797"/>
    <property type="match status" value="1"/>
</dbReference>
<dbReference type="InterPro" id="IPR019786">
    <property type="entry name" value="Zinc_finger_PHD-type_CS"/>
</dbReference>
<proteinExistence type="predicted"/>
<dbReference type="GO" id="GO:0008270">
    <property type="term" value="F:zinc ion binding"/>
    <property type="evidence" value="ECO:0007669"/>
    <property type="project" value="UniProtKB-KW"/>
</dbReference>
<feature type="compositionally biased region" description="Polar residues" evidence="5">
    <location>
        <begin position="459"/>
        <end position="476"/>
    </location>
</feature>
<dbReference type="PANTHER" id="PTHR47527">
    <property type="entry name" value="RING/FYVE/PHD ZINC FINGER SUPERFAMILY PROTEIN"/>
    <property type="match status" value="1"/>
</dbReference>
<dbReference type="GO" id="GO:0003682">
    <property type="term" value="F:chromatin binding"/>
    <property type="evidence" value="ECO:0007669"/>
    <property type="project" value="InterPro"/>
</dbReference>
<dbReference type="PROSITE" id="PS01359">
    <property type="entry name" value="ZF_PHD_1"/>
    <property type="match status" value="1"/>
</dbReference>
<evidence type="ECO:0000256" key="4">
    <source>
        <dbReference type="PROSITE-ProRule" id="PRU00146"/>
    </source>
</evidence>
<dbReference type="InterPro" id="IPR043151">
    <property type="entry name" value="BAH_sf"/>
</dbReference>
<dbReference type="PROSITE" id="PS51038">
    <property type="entry name" value="BAH"/>
    <property type="match status" value="2"/>
</dbReference>
<feature type="region of interest" description="Disordered" evidence="5">
    <location>
        <begin position="1"/>
        <end position="43"/>
    </location>
</feature>
<feature type="compositionally biased region" description="Low complexity" evidence="5">
    <location>
        <begin position="1170"/>
        <end position="1181"/>
    </location>
</feature>
<evidence type="ECO:0000313" key="8">
    <source>
        <dbReference type="EMBL" id="EXB63252.1"/>
    </source>
</evidence>
<gene>
    <name evidence="8" type="ORF">L484_012442</name>
</gene>
<evidence type="ECO:0000313" key="9">
    <source>
        <dbReference type="Proteomes" id="UP000030645"/>
    </source>
</evidence>
<dbReference type="Gene3D" id="2.30.30.490">
    <property type="match status" value="2"/>
</dbReference>
<dbReference type="Pfam" id="PF01426">
    <property type="entry name" value="BAH"/>
    <property type="match status" value="2"/>
</dbReference>
<accession>W9RP50</accession>
<keyword evidence="2 4" id="KW-0863">Zinc-finger</keyword>
<dbReference type="InterPro" id="IPR001025">
    <property type="entry name" value="BAH_dom"/>
</dbReference>
<evidence type="ECO:0000256" key="3">
    <source>
        <dbReference type="ARBA" id="ARBA00022833"/>
    </source>
</evidence>
<feature type="region of interest" description="Disordered" evidence="5">
    <location>
        <begin position="681"/>
        <end position="702"/>
    </location>
</feature>
<feature type="compositionally biased region" description="Polar residues" evidence="5">
    <location>
        <begin position="684"/>
        <end position="699"/>
    </location>
</feature>
<keyword evidence="9" id="KW-1185">Reference proteome</keyword>
<dbReference type="InterPro" id="IPR011011">
    <property type="entry name" value="Znf_FYVE_PHD"/>
</dbReference>
<evidence type="ECO:0000259" key="6">
    <source>
        <dbReference type="PROSITE" id="PS50016"/>
    </source>
</evidence>
<feature type="region of interest" description="Disordered" evidence="5">
    <location>
        <begin position="1166"/>
        <end position="1213"/>
    </location>
</feature>
<dbReference type="Proteomes" id="UP000030645">
    <property type="component" value="Unassembled WGS sequence"/>
</dbReference>
<feature type="region of interest" description="Disordered" evidence="5">
    <location>
        <begin position="452"/>
        <end position="502"/>
    </location>
</feature>
<feature type="compositionally biased region" description="Polar residues" evidence="5">
    <location>
        <begin position="491"/>
        <end position="502"/>
    </location>
</feature>
<dbReference type="EMBL" id="KE344484">
    <property type="protein sequence ID" value="EXB63252.1"/>
    <property type="molecule type" value="Genomic_DNA"/>
</dbReference>
<keyword evidence="3" id="KW-0862">Zinc</keyword>
<dbReference type="STRING" id="981085.W9RP50"/>
<name>W9RP50_9ROSA</name>
<feature type="domain" description="BAH" evidence="7">
    <location>
        <begin position="932"/>
        <end position="1069"/>
    </location>
</feature>
<protein>
    <submittedName>
        <fullName evidence="8">PHD finger protein</fullName>
    </submittedName>
</protein>
<dbReference type="eggNOG" id="ENOG502QT38">
    <property type="taxonomic scope" value="Eukaryota"/>
</dbReference>
<dbReference type="InterPro" id="IPR019787">
    <property type="entry name" value="Znf_PHD-finger"/>
</dbReference>